<dbReference type="AlphaFoldDB" id="A0A0G2J1G2"/>
<sequence>MGDPSGRRDGLRSGTIVDDTNGPSAQTLFNTISRAINDAHQETRLTYENVDASNGSLIISSLDENPTIESALPRLNYNSVTRTLDVYIMPTRTHDSHQTWLYKEVARMLNTNYITPAEFNELDFMTGTTIRGFQGQYAGSIKQPDMGIVPEGEYFPTVVIESGWTESFARLHCDMRIWLVGSVGKVKLVLLLKWTKTAENIVGGVVEAWDLDSAGSERLLQREIIFPGPQEGGENQVLKITRAQLFGSRLPAGRNPCDIFGLSLSNLRSKAANSLRIDGYRPA</sequence>
<protein>
    <submittedName>
        <fullName evidence="2">Uncharacterized protein</fullName>
    </submittedName>
</protein>
<gene>
    <name evidence="2" type="ORF">EMCG_02394</name>
</gene>
<organism evidence="2 3">
    <name type="scientific">[Emmonsia] crescens</name>
    <dbReference type="NCBI Taxonomy" id="73230"/>
    <lineage>
        <taxon>Eukaryota</taxon>
        <taxon>Fungi</taxon>
        <taxon>Dikarya</taxon>
        <taxon>Ascomycota</taxon>
        <taxon>Pezizomycotina</taxon>
        <taxon>Eurotiomycetes</taxon>
        <taxon>Eurotiomycetidae</taxon>
        <taxon>Onygenales</taxon>
        <taxon>Ajellomycetaceae</taxon>
        <taxon>Emergomyces</taxon>
    </lineage>
</organism>
<dbReference type="OrthoDB" id="76567at2759"/>
<feature type="compositionally biased region" description="Basic and acidic residues" evidence="1">
    <location>
        <begin position="1"/>
        <end position="11"/>
    </location>
</feature>
<evidence type="ECO:0000313" key="2">
    <source>
        <dbReference type="EMBL" id="KKZ63189.1"/>
    </source>
</evidence>
<evidence type="ECO:0000256" key="1">
    <source>
        <dbReference type="SAM" id="MobiDB-lite"/>
    </source>
</evidence>
<accession>A0A0G2J1G2</accession>
<name>A0A0G2J1G2_9EURO</name>
<dbReference type="Proteomes" id="UP000034164">
    <property type="component" value="Unassembled WGS sequence"/>
</dbReference>
<reference evidence="3" key="1">
    <citation type="journal article" date="2015" name="PLoS Genet.">
        <title>The dynamic genome and transcriptome of the human fungal pathogen Blastomyces and close relative Emmonsia.</title>
        <authorList>
            <person name="Munoz J.F."/>
            <person name="Gauthier G.M."/>
            <person name="Desjardins C.A."/>
            <person name="Gallo J.E."/>
            <person name="Holder J."/>
            <person name="Sullivan T.D."/>
            <person name="Marty A.J."/>
            <person name="Carmen J.C."/>
            <person name="Chen Z."/>
            <person name="Ding L."/>
            <person name="Gujja S."/>
            <person name="Magrini V."/>
            <person name="Misas E."/>
            <person name="Mitreva M."/>
            <person name="Priest M."/>
            <person name="Saif S."/>
            <person name="Whiston E.A."/>
            <person name="Young S."/>
            <person name="Zeng Q."/>
            <person name="Goldman W.E."/>
            <person name="Mardis E.R."/>
            <person name="Taylor J.W."/>
            <person name="McEwen J.G."/>
            <person name="Clay O.K."/>
            <person name="Klein B.S."/>
            <person name="Cuomo C.A."/>
        </authorList>
    </citation>
    <scope>NUCLEOTIDE SEQUENCE [LARGE SCALE GENOMIC DNA]</scope>
    <source>
        <strain evidence="3">UAMH 3008</strain>
    </source>
</reference>
<feature type="region of interest" description="Disordered" evidence="1">
    <location>
        <begin position="1"/>
        <end position="24"/>
    </location>
</feature>
<comment type="caution">
    <text evidence="2">The sequence shown here is derived from an EMBL/GenBank/DDBJ whole genome shotgun (WGS) entry which is preliminary data.</text>
</comment>
<dbReference type="VEuPathDB" id="FungiDB:EMCG_02394"/>
<proteinExistence type="predicted"/>
<dbReference type="EMBL" id="LCZI01000996">
    <property type="protein sequence ID" value="KKZ63189.1"/>
    <property type="molecule type" value="Genomic_DNA"/>
</dbReference>
<evidence type="ECO:0000313" key="3">
    <source>
        <dbReference type="Proteomes" id="UP000034164"/>
    </source>
</evidence>